<dbReference type="PANTHER" id="PTHR31286:SF178">
    <property type="entry name" value="DUF4283 DOMAIN-CONTAINING PROTEIN"/>
    <property type="match status" value="1"/>
</dbReference>
<dbReference type="PANTHER" id="PTHR31286">
    <property type="entry name" value="GLYCINE-RICH CELL WALL STRUCTURAL PROTEIN 1.8-LIKE"/>
    <property type="match status" value="1"/>
</dbReference>
<dbReference type="Pfam" id="PF14392">
    <property type="entry name" value="zf-CCHC_4"/>
    <property type="match status" value="1"/>
</dbReference>
<dbReference type="AlphaFoldDB" id="A0A1J3FXD0"/>
<organism evidence="2">
    <name type="scientific">Noccaea caerulescens</name>
    <name type="common">Alpine penny-cress</name>
    <name type="synonym">Thlaspi caerulescens</name>
    <dbReference type="NCBI Taxonomy" id="107243"/>
    <lineage>
        <taxon>Eukaryota</taxon>
        <taxon>Viridiplantae</taxon>
        <taxon>Streptophyta</taxon>
        <taxon>Embryophyta</taxon>
        <taxon>Tracheophyta</taxon>
        <taxon>Spermatophyta</taxon>
        <taxon>Magnoliopsida</taxon>
        <taxon>eudicotyledons</taxon>
        <taxon>Gunneridae</taxon>
        <taxon>Pentapetalae</taxon>
        <taxon>rosids</taxon>
        <taxon>malvids</taxon>
        <taxon>Brassicales</taxon>
        <taxon>Brassicaceae</taxon>
        <taxon>Coluteocarpeae</taxon>
        <taxon>Noccaea</taxon>
    </lineage>
</organism>
<dbReference type="InterPro" id="IPR040256">
    <property type="entry name" value="At4g02000-like"/>
</dbReference>
<dbReference type="InterPro" id="IPR025836">
    <property type="entry name" value="Zn_knuckle_CX2CX4HX4C"/>
</dbReference>
<feature type="domain" description="Zinc knuckle CX2CX4HX4C" evidence="1">
    <location>
        <begin position="74"/>
        <end position="121"/>
    </location>
</feature>
<accession>A0A1J3FXD0</accession>
<protein>
    <recommendedName>
        <fullName evidence="1">Zinc knuckle CX2CX4HX4C domain-containing protein</fullName>
    </recommendedName>
</protein>
<proteinExistence type="predicted"/>
<dbReference type="EMBL" id="GEVK01004377">
    <property type="protein sequence ID" value="JAU48455.1"/>
    <property type="molecule type" value="Transcribed_RNA"/>
</dbReference>
<reference evidence="2" key="1">
    <citation type="submission" date="2016-07" db="EMBL/GenBank/DDBJ databases">
        <title>De novo transcriptome assembly of four accessions of the metal hyperaccumulator plant Noccaea caerulescens.</title>
        <authorList>
            <person name="Blande D."/>
            <person name="Halimaa P."/>
            <person name="Tervahauta A.I."/>
            <person name="Aarts M.G."/>
            <person name="Karenlampi S.O."/>
        </authorList>
    </citation>
    <scope>NUCLEOTIDE SEQUENCE</scope>
</reference>
<sequence>MFEWAMAMERWVERSPVDFLQFIPIWVQIRNLHVNHYRSQTVWDIGKVLGEVKEIAFDDKENQSQPYVRVKVMFDESKPLQKSKVIQLPDGEKANVNFYYKRIQKRCFNCQRLNHEKDVCPLLVRTRQERATGRGHRVAEERKEQEPIIKSSGPLFGVLSEDQVDVNPITGKLKINPEVLEDLRRYLVANNGDDLSVKRGESKVPLLKRKKTLMHRR</sequence>
<name>A0A1J3FXD0_NOCCA</name>
<evidence type="ECO:0000259" key="1">
    <source>
        <dbReference type="Pfam" id="PF14392"/>
    </source>
</evidence>
<gene>
    <name evidence="2" type="ORF">LC_TR2694_c8_g1_i1_g.10685</name>
</gene>
<evidence type="ECO:0000313" key="2">
    <source>
        <dbReference type="EMBL" id="JAU48455.1"/>
    </source>
</evidence>